<evidence type="ECO:0000313" key="3">
    <source>
        <dbReference type="Proteomes" id="UP000000657"/>
    </source>
</evidence>
<dbReference type="AlphaFoldDB" id="Q0RN25"/>
<sequence length="34" mass="3703">MPRNPPKDNRVTGVIPPRPGNFFERASRAPGGTL</sequence>
<proteinExistence type="predicted"/>
<evidence type="ECO:0000313" key="2">
    <source>
        <dbReference type="EMBL" id="CAJ61068.1"/>
    </source>
</evidence>
<dbReference type="HOGENOM" id="CLU_3373909_0_0_11"/>
<accession>Q0RN25</accession>
<dbReference type="KEGG" id="fal:FRAAL2419"/>
<gene>
    <name evidence="2" type="ordered locus">FRAAL2419</name>
</gene>
<dbReference type="Proteomes" id="UP000000657">
    <property type="component" value="Chromosome"/>
</dbReference>
<dbReference type="EMBL" id="CT573213">
    <property type="protein sequence ID" value="CAJ61068.1"/>
    <property type="molecule type" value="Genomic_DNA"/>
</dbReference>
<keyword evidence="3" id="KW-1185">Reference proteome</keyword>
<reference evidence="2 3" key="1">
    <citation type="journal article" date="2007" name="Genome Res.">
        <title>Genome characteristics of facultatively symbiotic Frankia sp. strains reflect host range and host plant biogeography.</title>
        <authorList>
            <person name="Normand P."/>
            <person name="Lapierre P."/>
            <person name="Tisa L.S."/>
            <person name="Gogarten J.P."/>
            <person name="Alloisio N."/>
            <person name="Bagnarol E."/>
            <person name="Bassi C.A."/>
            <person name="Berry A.M."/>
            <person name="Bickhart D.M."/>
            <person name="Choisne N."/>
            <person name="Couloux A."/>
            <person name="Cournoyer B."/>
            <person name="Cruveiller S."/>
            <person name="Daubin V."/>
            <person name="Demange N."/>
            <person name="Francino M.P."/>
            <person name="Goltsman E."/>
            <person name="Huang Y."/>
            <person name="Kopp O.R."/>
            <person name="Labarre L."/>
            <person name="Lapidus A."/>
            <person name="Lavire C."/>
            <person name="Marechal J."/>
            <person name="Martinez M."/>
            <person name="Mastronunzio J.E."/>
            <person name="Mullin B.C."/>
            <person name="Niemann J."/>
            <person name="Pujic P."/>
            <person name="Rawnsley T."/>
            <person name="Rouy Z."/>
            <person name="Schenowitz C."/>
            <person name="Sellstedt A."/>
            <person name="Tavares F."/>
            <person name="Tomkins J.P."/>
            <person name="Vallenet D."/>
            <person name="Valverde C."/>
            <person name="Wall L.G."/>
            <person name="Wang Y."/>
            <person name="Medigue C."/>
            <person name="Benson D.R."/>
        </authorList>
    </citation>
    <scope>NUCLEOTIDE SEQUENCE [LARGE SCALE GENOMIC DNA]</scope>
    <source>
        <strain evidence="3">DSM 45986 / CECT 9034 / ACN14a</strain>
    </source>
</reference>
<organism evidence="2 3">
    <name type="scientific">Frankia alni (strain DSM 45986 / CECT 9034 / ACN14a)</name>
    <dbReference type="NCBI Taxonomy" id="326424"/>
    <lineage>
        <taxon>Bacteria</taxon>
        <taxon>Bacillati</taxon>
        <taxon>Actinomycetota</taxon>
        <taxon>Actinomycetes</taxon>
        <taxon>Frankiales</taxon>
        <taxon>Frankiaceae</taxon>
        <taxon>Frankia</taxon>
    </lineage>
</organism>
<protein>
    <submittedName>
        <fullName evidence="2">Uncharacterized protein</fullName>
    </submittedName>
</protein>
<dbReference type="STRING" id="326424.FRAAL2419"/>
<feature type="compositionally biased region" description="Basic and acidic residues" evidence="1">
    <location>
        <begin position="1"/>
        <end position="10"/>
    </location>
</feature>
<evidence type="ECO:0000256" key="1">
    <source>
        <dbReference type="SAM" id="MobiDB-lite"/>
    </source>
</evidence>
<feature type="region of interest" description="Disordered" evidence="1">
    <location>
        <begin position="1"/>
        <end position="34"/>
    </location>
</feature>
<name>Q0RN25_FRAAA</name>